<comment type="caution">
    <text evidence="1">The sequence shown here is derived from an EMBL/GenBank/DDBJ whole genome shotgun (WGS) entry which is preliminary data.</text>
</comment>
<reference evidence="1 2" key="1">
    <citation type="journal article" date="2024" name="Front. Microbiol.">
        <title>Transcriptomic insights into the dominance of two phototrophs throughout the water column of a tropical hypersaline-alkaline crater lake (Dziani Dzaha, Mayotte).</title>
        <authorList>
            <person name="Duperron S."/>
            <person name="Halary S."/>
            <person name="Bouly J.-P."/>
            <person name="Roussel T."/>
            <person name="Hugoni M."/>
            <person name="Bruto M."/>
            <person name="Oger P."/>
            <person name="Duval C."/>
            <person name="Woo A."/>
            <person name="Jezequiel D."/>
            <person name="Ader M."/>
            <person name="Leboulanger C."/>
            <person name="Agogue H."/>
            <person name="Grossi V."/>
            <person name="Trousselier M."/>
            <person name="Bernard C."/>
        </authorList>
    </citation>
    <scope>NUCLEOTIDE SEQUENCE [LARGE SCALE GENOMIC DNA]</scope>
    <source>
        <strain evidence="1 2">PMC 851.14</strain>
    </source>
</reference>
<dbReference type="EMBL" id="JBBWYZ010000036">
    <property type="protein sequence ID" value="MEK9515293.1"/>
    <property type="molecule type" value="Genomic_DNA"/>
</dbReference>
<dbReference type="RefSeq" id="WP_315664450.1">
    <property type="nucleotide sequence ID" value="NZ_JBBWYZ010000036.1"/>
</dbReference>
<keyword evidence="2" id="KW-1185">Reference proteome</keyword>
<sequence length="285" mass="33107">MNDENGRHIMELEAAKRRINAFQKRFGEPHLFFAYHAALPLAITPDLLYQIWANFRRDIQGEFIDIPWIAVSDLILSSLCDEVGHELYEMDATVRQELLDQLKANPRFTEKRLKEVACFLLQYVQKDLNSQDSYDREFAQSQSWAAWAYAKPQKSVELLAAAFRRAYRENPRDLMRLSTLTEMIHQPIPEFDRLRIFARAMGHYRRKKFEEAKAGIAQLPHEGGVVSVSDKIKIPIPRELLPVIKTVEDEEIAKLVQVIENTQDEKTRRKAIATLRKIDPGNPHL</sequence>
<gene>
    <name evidence="1" type="ORF">AAEJ74_27700</name>
</gene>
<protein>
    <recommendedName>
        <fullName evidence="3">HEAT repeat domain-containing protein</fullName>
    </recommendedName>
</protein>
<organism evidence="1 2">
    <name type="scientific">Limnospira fusiformis PMC 851.14</name>
    <dbReference type="NCBI Taxonomy" id="2219512"/>
    <lineage>
        <taxon>Bacteria</taxon>
        <taxon>Bacillati</taxon>
        <taxon>Cyanobacteriota</taxon>
        <taxon>Cyanophyceae</taxon>
        <taxon>Oscillatoriophycideae</taxon>
        <taxon>Oscillatoriales</taxon>
        <taxon>Sirenicapillariaceae</taxon>
        <taxon>Limnospira</taxon>
    </lineage>
</organism>
<evidence type="ECO:0008006" key="3">
    <source>
        <dbReference type="Google" id="ProtNLM"/>
    </source>
</evidence>
<evidence type="ECO:0000313" key="2">
    <source>
        <dbReference type="Proteomes" id="UP001387447"/>
    </source>
</evidence>
<name>A0ABU9EVH5_LIMFS</name>
<dbReference type="Proteomes" id="UP001387447">
    <property type="component" value="Unassembled WGS sequence"/>
</dbReference>
<evidence type="ECO:0000313" key="1">
    <source>
        <dbReference type="EMBL" id="MEK9515293.1"/>
    </source>
</evidence>
<proteinExistence type="predicted"/>
<accession>A0ABU9EVH5</accession>